<name>A0AAV4NMR9_CAEEX</name>
<gene>
    <name evidence="1" type="ORF">CEXT_650401</name>
</gene>
<comment type="caution">
    <text evidence="1">The sequence shown here is derived from an EMBL/GenBank/DDBJ whole genome shotgun (WGS) entry which is preliminary data.</text>
</comment>
<proteinExistence type="predicted"/>
<dbReference type="AlphaFoldDB" id="A0AAV4NMR9"/>
<dbReference type="Proteomes" id="UP001054945">
    <property type="component" value="Unassembled WGS sequence"/>
</dbReference>
<evidence type="ECO:0000313" key="2">
    <source>
        <dbReference type="Proteomes" id="UP001054945"/>
    </source>
</evidence>
<reference evidence="1 2" key="1">
    <citation type="submission" date="2021-06" db="EMBL/GenBank/DDBJ databases">
        <title>Caerostris extrusa draft genome.</title>
        <authorList>
            <person name="Kono N."/>
            <person name="Arakawa K."/>
        </authorList>
    </citation>
    <scope>NUCLEOTIDE SEQUENCE [LARGE SCALE GENOMIC DNA]</scope>
</reference>
<keyword evidence="2" id="KW-1185">Reference proteome</keyword>
<dbReference type="EMBL" id="BPLR01021036">
    <property type="protein sequence ID" value="GIX85236.1"/>
    <property type="molecule type" value="Genomic_DNA"/>
</dbReference>
<organism evidence="1 2">
    <name type="scientific">Caerostris extrusa</name>
    <name type="common">Bark spider</name>
    <name type="synonym">Caerostris bankana</name>
    <dbReference type="NCBI Taxonomy" id="172846"/>
    <lineage>
        <taxon>Eukaryota</taxon>
        <taxon>Metazoa</taxon>
        <taxon>Ecdysozoa</taxon>
        <taxon>Arthropoda</taxon>
        <taxon>Chelicerata</taxon>
        <taxon>Arachnida</taxon>
        <taxon>Araneae</taxon>
        <taxon>Araneomorphae</taxon>
        <taxon>Entelegynae</taxon>
        <taxon>Araneoidea</taxon>
        <taxon>Araneidae</taxon>
        <taxon>Caerostris</taxon>
    </lineage>
</organism>
<sequence>MRQKRKSPTIVRHNKTVRERPVAFLMQDKDVKRQFLGNMAYVTSPAEWKCCVLHLLFL</sequence>
<feature type="non-terminal residue" evidence="1">
    <location>
        <position position="58"/>
    </location>
</feature>
<protein>
    <submittedName>
        <fullName evidence="1">Uncharacterized protein</fullName>
    </submittedName>
</protein>
<evidence type="ECO:0000313" key="1">
    <source>
        <dbReference type="EMBL" id="GIX85236.1"/>
    </source>
</evidence>
<accession>A0AAV4NMR9</accession>